<accession>A0ABY9R6N6</accession>
<evidence type="ECO:0000313" key="2">
    <source>
        <dbReference type="EMBL" id="WMW66478.1"/>
    </source>
</evidence>
<keyword evidence="1" id="KW-0472">Membrane</keyword>
<dbReference type="RefSeq" id="WP_309542373.1">
    <property type="nucleotide sequence ID" value="NZ_CP133659.1"/>
</dbReference>
<gene>
    <name evidence="2" type="ORF">KPS_001052</name>
</gene>
<feature type="transmembrane region" description="Helical" evidence="1">
    <location>
        <begin position="62"/>
        <end position="87"/>
    </location>
</feature>
<keyword evidence="1" id="KW-1133">Transmembrane helix</keyword>
<reference evidence="2" key="1">
    <citation type="submission" date="2023-09" db="EMBL/GenBank/DDBJ databases">
        <authorList>
            <consortium name="CW5 consortium"/>
            <person name="Lu C.-W."/>
        </authorList>
    </citation>
    <scope>NUCLEOTIDE SEQUENCE</scope>
    <source>
        <strain evidence="2">KPS</strain>
    </source>
</reference>
<evidence type="ECO:0000256" key="1">
    <source>
        <dbReference type="SAM" id="Phobius"/>
    </source>
</evidence>
<sequence length="201" mass="20953">MKGSLIILGFFLSGVLLGRLDIIPGADQAGALASWALYMLLFVVGMGIGFDTRSFRILRELHVKVALVPLFVGIGTLGGSLAAWALLGDMPLRDVLGVGAGFGYYSLSSIMITKMGDAALGSMALIANISRELATLLAAPLLVRLFGGLAPVMAGGATSMDTSLPIIARYAGERYGIIAVFSGMVLTVAVPILVTAIFTWM</sequence>
<organism evidence="2 3">
    <name type="scientific">Nitratidesulfovibrio liaohensis</name>
    <dbReference type="NCBI Taxonomy" id="2604158"/>
    <lineage>
        <taxon>Bacteria</taxon>
        <taxon>Pseudomonadati</taxon>
        <taxon>Thermodesulfobacteriota</taxon>
        <taxon>Desulfovibrionia</taxon>
        <taxon>Desulfovibrionales</taxon>
        <taxon>Desulfovibrionaceae</taxon>
        <taxon>Nitratidesulfovibrio</taxon>
    </lineage>
</organism>
<protein>
    <submittedName>
        <fullName evidence="2">Lysine exporter LysO family protein</fullName>
    </submittedName>
</protein>
<proteinExistence type="predicted"/>
<dbReference type="Pfam" id="PF03956">
    <property type="entry name" value="Lys_export"/>
    <property type="match status" value="1"/>
</dbReference>
<dbReference type="EMBL" id="CP133659">
    <property type="protein sequence ID" value="WMW66478.1"/>
    <property type="molecule type" value="Genomic_DNA"/>
</dbReference>
<evidence type="ECO:0000313" key="3">
    <source>
        <dbReference type="Proteomes" id="UP001180616"/>
    </source>
</evidence>
<feature type="transmembrane region" description="Helical" evidence="1">
    <location>
        <begin position="30"/>
        <end position="50"/>
    </location>
</feature>
<feature type="transmembrane region" description="Helical" evidence="1">
    <location>
        <begin position="175"/>
        <end position="200"/>
    </location>
</feature>
<dbReference type="Proteomes" id="UP001180616">
    <property type="component" value="Chromosome"/>
</dbReference>
<keyword evidence="3" id="KW-1185">Reference proteome</keyword>
<dbReference type="PANTHER" id="PTHR35804">
    <property type="entry name" value="LYSINE EXPORTER LYSO"/>
    <property type="match status" value="1"/>
</dbReference>
<dbReference type="InterPro" id="IPR005642">
    <property type="entry name" value="LysO"/>
</dbReference>
<name>A0ABY9R6N6_9BACT</name>
<keyword evidence="1" id="KW-0812">Transmembrane</keyword>
<feature type="transmembrane region" description="Helical" evidence="1">
    <location>
        <begin position="133"/>
        <end position="155"/>
    </location>
</feature>
<dbReference type="PANTHER" id="PTHR35804:SF1">
    <property type="entry name" value="LYSINE EXPORTER LYSO"/>
    <property type="match status" value="1"/>
</dbReference>